<reference evidence="10" key="1">
    <citation type="submission" date="2022-12" db="EMBL/GenBank/DDBJ databases">
        <authorList>
            <person name="Petersen C."/>
        </authorList>
    </citation>
    <scope>NUCLEOTIDE SEQUENCE</scope>
    <source>
        <strain evidence="10">IBT 29677</strain>
    </source>
</reference>
<proteinExistence type="inferred from homology"/>
<evidence type="ECO:0000313" key="10">
    <source>
        <dbReference type="EMBL" id="KAJ5387082.1"/>
    </source>
</evidence>
<dbReference type="SUPFAM" id="SSF48264">
    <property type="entry name" value="Cytochrome P450"/>
    <property type="match status" value="1"/>
</dbReference>
<evidence type="ECO:0000256" key="7">
    <source>
        <dbReference type="ARBA" id="ARBA00023033"/>
    </source>
</evidence>
<keyword evidence="7 9" id="KW-0503">Monooxygenase</keyword>
<dbReference type="InterPro" id="IPR002401">
    <property type="entry name" value="Cyt_P450_E_grp-I"/>
</dbReference>
<evidence type="ECO:0000256" key="1">
    <source>
        <dbReference type="ARBA" id="ARBA00001971"/>
    </source>
</evidence>
<dbReference type="InterPro" id="IPR017972">
    <property type="entry name" value="Cyt_P450_CS"/>
</dbReference>
<reference evidence="10" key="2">
    <citation type="journal article" date="2023" name="IMA Fungus">
        <title>Comparative genomic study of the Penicillium genus elucidates a diverse pangenome and 15 lateral gene transfer events.</title>
        <authorList>
            <person name="Petersen C."/>
            <person name="Sorensen T."/>
            <person name="Nielsen M.R."/>
            <person name="Sondergaard T.E."/>
            <person name="Sorensen J.L."/>
            <person name="Fitzpatrick D.A."/>
            <person name="Frisvad J.C."/>
            <person name="Nielsen K.L."/>
        </authorList>
    </citation>
    <scope>NUCLEOTIDE SEQUENCE</scope>
    <source>
        <strain evidence="10">IBT 29677</strain>
    </source>
</reference>
<comment type="similarity">
    <text evidence="2 9">Belongs to the cytochrome P450 family.</text>
</comment>
<dbReference type="Gene3D" id="1.10.630.10">
    <property type="entry name" value="Cytochrome P450"/>
    <property type="match status" value="1"/>
</dbReference>
<dbReference type="PRINTS" id="PR00463">
    <property type="entry name" value="EP450I"/>
</dbReference>
<dbReference type="InterPro" id="IPR001128">
    <property type="entry name" value="Cyt_P450"/>
</dbReference>
<dbReference type="PROSITE" id="PS00086">
    <property type="entry name" value="CYTOCHROME_P450"/>
    <property type="match status" value="1"/>
</dbReference>
<evidence type="ECO:0000256" key="4">
    <source>
        <dbReference type="ARBA" id="ARBA00022723"/>
    </source>
</evidence>
<dbReference type="GO" id="GO:0004497">
    <property type="term" value="F:monooxygenase activity"/>
    <property type="evidence" value="ECO:0007669"/>
    <property type="project" value="UniProtKB-KW"/>
</dbReference>
<keyword evidence="3 8" id="KW-0349">Heme</keyword>
<feature type="binding site" description="axial binding residue" evidence="8">
    <location>
        <position position="382"/>
    </location>
    <ligand>
        <name>heme</name>
        <dbReference type="ChEBI" id="CHEBI:30413"/>
    </ligand>
    <ligandPart>
        <name>Fe</name>
        <dbReference type="ChEBI" id="CHEBI:18248"/>
    </ligandPart>
</feature>
<dbReference type="OrthoDB" id="2789670at2759"/>
<name>A0A9X0B3U6_9EURO</name>
<gene>
    <name evidence="10" type="ORF">N7509_009623</name>
</gene>
<keyword evidence="11" id="KW-1185">Reference proteome</keyword>
<dbReference type="CDD" id="cd11065">
    <property type="entry name" value="CYP64-like"/>
    <property type="match status" value="1"/>
</dbReference>
<dbReference type="AlphaFoldDB" id="A0A9X0B3U6"/>
<dbReference type="PANTHER" id="PTHR46300">
    <property type="entry name" value="P450, PUTATIVE (EUROFUNG)-RELATED-RELATED"/>
    <property type="match status" value="1"/>
</dbReference>
<keyword evidence="5 9" id="KW-0560">Oxidoreductase</keyword>
<sequence length="473" mass="53353">MTLIHNKDLLVQSICWVKISFFLHDVRLAVELLEKRSIIHSSRTKPTFADMSGWAYILGAMANPEHVRRTRKHLYQEIGSNNSVATFNDVQVSEVAHLLLRLLNKPEDLQQHIRKETGAVVLKLSYGYTIEPHDRDPLVDLVDKAMEDFSVAMLPLTWLVDFVPILRHLPSWFPGAGFKKKAKEYKAKSTALSDVPYEFVKEQMKKDGSAPSFLANLLKKEPPTPGSMDETIIKWSAASVYAGGADTTVGTISTFFLAMALFPDVQRKAQQELDAVLGGDRLPQCEDRDNLPYVNALVKEVFRWHPVAPMGVPHVSTEDDICEGYFIPKGSSILTNIWAFAHDEEVYPDPMNLKPERFLETDSHVPERDPRFIVFGFGRRVCPGRNIADANVFLIIAQVLSVFNISKPMVDGKEQDISPDFMPGVLSHPAPYDVAIKPRSEKHREQVKSLEQTYPWQKSHADLLKGVPDLNNT</sequence>
<dbReference type="Proteomes" id="UP001147747">
    <property type="component" value="Unassembled WGS sequence"/>
</dbReference>
<dbReference type="InterPro" id="IPR050364">
    <property type="entry name" value="Cytochrome_P450_fung"/>
</dbReference>
<dbReference type="EMBL" id="JAPZBU010000009">
    <property type="protein sequence ID" value="KAJ5387082.1"/>
    <property type="molecule type" value="Genomic_DNA"/>
</dbReference>
<dbReference type="PANTHER" id="PTHR46300:SF7">
    <property type="entry name" value="P450, PUTATIVE (EUROFUNG)-RELATED"/>
    <property type="match status" value="1"/>
</dbReference>
<dbReference type="Pfam" id="PF00067">
    <property type="entry name" value="p450"/>
    <property type="match status" value="1"/>
</dbReference>
<evidence type="ECO:0008006" key="12">
    <source>
        <dbReference type="Google" id="ProtNLM"/>
    </source>
</evidence>
<keyword evidence="6 8" id="KW-0408">Iron</keyword>
<evidence type="ECO:0000256" key="2">
    <source>
        <dbReference type="ARBA" id="ARBA00010617"/>
    </source>
</evidence>
<organism evidence="10 11">
    <name type="scientific">Penicillium cosmopolitanum</name>
    <dbReference type="NCBI Taxonomy" id="1131564"/>
    <lineage>
        <taxon>Eukaryota</taxon>
        <taxon>Fungi</taxon>
        <taxon>Dikarya</taxon>
        <taxon>Ascomycota</taxon>
        <taxon>Pezizomycotina</taxon>
        <taxon>Eurotiomycetes</taxon>
        <taxon>Eurotiomycetidae</taxon>
        <taxon>Eurotiales</taxon>
        <taxon>Aspergillaceae</taxon>
        <taxon>Penicillium</taxon>
    </lineage>
</organism>
<comment type="caution">
    <text evidence="10">The sequence shown here is derived from an EMBL/GenBank/DDBJ whole genome shotgun (WGS) entry which is preliminary data.</text>
</comment>
<dbReference type="PRINTS" id="PR00385">
    <property type="entry name" value="P450"/>
</dbReference>
<dbReference type="GO" id="GO:0043386">
    <property type="term" value="P:mycotoxin biosynthetic process"/>
    <property type="evidence" value="ECO:0007669"/>
    <property type="project" value="UniProtKB-ARBA"/>
</dbReference>
<dbReference type="GO" id="GO:0005506">
    <property type="term" value="F:iron ion binding"/>
    <property type="evidence" value="ECO:0007669"/>
    <property type="project" value="InterPro"/>
</dbReference>
<evidence type="ECO:0000256" key="8">
    <source>
        <dbReference type="PIRSR" id="PIRSR602401-1"/>
    </source>
</evidence>
<evidence type="ECO:0000256" key="5">
    <source>
        <dbReference type="ARBA" id="ARBA00023002"/>
    </source>
</evidence>
<evidence type="ECO:0000256" key="3">
    <source>
        <dbReference type="ARBA" id="ARBA00022617"/>
    </source>
</evidence>
<protein>
    <recommendedName>
        <fullName evidence="12">O-methylsterigmatocystin oxidoreductase</fullName>
    </recommendedName>
</protein>
<dbReference type="InterPro" id="IPR036396">
    <property type="entry name" value="Cyt_P450_sf"/>
</dbReference>
<evidence type="ECO:0000256" key="6">
    <source>
        <dbReference type="ARBA" id="ARBA00023004"/>
    </source>
</evidence>
<dbReference type="RefSeq" id="XP_056484880.1">
    <property type="nucleotide sequence ID" value="XM_056634260.1"/>
</dbReference>
<dbReference type="GO" id="GO:0016705">
    <property type="term" value="F:oxidoreductase activity, acting on paired donors, with incorporation or reduction of molecular oxygen"/>
    <property type="evidence" value="ECO:0007669"/>
    <property type="project" value="InterPro"/>
</dbReference>
<evidence type="ECO:0000256" key="9">
    <source>
        <dbReference type="RuleBase" id="RU000461"/>
    </source>
</evidence>
<evidence type="ECO:0000313" key="11">
    <source>
        <dbReference type="Proteomes" id="UP001147747"/>
    </source>
</evidence>
<comment type="cofactor">
    <cofactor evidence="1 8">
        <name>heme</name>
        <dbReference type="ChEBI" id="CHEBI:30413"/>
    </cofactor>
</comment>
<keyword evidence="4 8" id="KW-0479">Metal-binding</keyword>
<accession>A0A9X0B3U6</accession>
<dbReference type="GO" id="GO:0020037">
    <property type="term" value="F:heme binding"/>
    <property type="evidence" value="ECO:0007669"/>
    <property type="project" value="InterPro"/>
</dbReference>
<dbReference type="GeneID" id="81373240"/>